<sequence>MNLFKYPFRSSSLSRVQIQKCEEVGMNPMNIRAEITENGELLKAELLANQETTSVAFRAPLVIEDELSSAISKLTLIENRTDILFNSSMPKQYGDLRSLSDILQMNPILEISKIPNLTLLRNELFPVHAGFVHNTCLSIVEYTKMFGSFSQLTTYSIEKLIRHGSLMCGGLMSSRRSIQKFNSDSLRHTDGSLCGKPDRSWNGIYVEHKKMIHKTTYSFIRNRVDDVEFLFLKAIVMCNPAVPDLLDEDVKLVEKERFKYARWLLDYCLKKNGIVHGPDRFNSLLSMISLMEIQQKEQKCFHLILRSYFQEADFLVSPLYDDIMASH</sequence>
<feature type="domain" description="NR LBD" evidence="4">
    <location>
        <begin position="88"/>
        <end position="326"/>
    </location>
</feature>
<dbReference type="InterPro" id="IPR000536">
    <property type="entry name" value="Nucl_hrmn_rcpt_lig-bd"/>
</dbReference>
<keyword evidence="5" id="KW-1185">Reference proteome</keyword>
<proteinExistence type="predicted"/>
<evidence type="ECO:0000256" key="1">
    <source>
        <dbReference type="ARBA" id="ARBA00023015"/>
    </source>
</evidence>
<dbReference type="PANTHER" id="PTHR24083">
    <property type="entry name" value="NUCLEAR HORMONE RECEPTOR"/>
    <property type="match status" value="1"/>
</dbReference>
<dbReference type="STRING" id="1561998.A0A1I7TP29"/>
<reference evidence="6" key="1">
    <citation type="submission" date="2016-11" db="UniProtKB">
        <authorList>
            <consortium name="WormBaseParasite"/>
        </authorList>
    </citation>
    <scope>IDENTIFICATION</scope>
</reference>
<organism evidence="5 6">
    <name type="scientific">Caenorhabditis tropicalis</name>
    <dbReference type="NCBI Taxonomy" id="1561998"/>
    <lineage>
        <taxon>Eukaryota</taxon>
        <taxon>Metazoa</taxon>
        <taxon>Ecdysozoa</taxon>
        <taxon>Nematoda</taxon>
        <taxon>Chromadorea</taxon>
        <taxon>Rhabditida</taxon>
        <taxon>Rhabditina</taxon>
        <taxon>Rhabditomorpha</taxon>
        <taxon>Rhabditoidea</taxon>
        <taxon>Rhabditidae</taxon>
        <taxon>Peloderinae</taxon>
        <taxon>Caenorhabditis</taxon>
    </lineage>
</organism>
<dbReference type="Pfam" id="PF00104">
    <property type="entry name" value="Hormone_recep"/>
    <property type="match status" value="1"/>
</dbReference>
<dbReference type="InterPro" id="IPR050274">
    <property type="entry name" value="Nuclear_hormone_rcpt_NR2"/>
</dbReference>
<evidence type="ECO:0000256" key="2">
    <source>
        <dbReference type="ARBA" id="ARBA00023163"/>
    </source>
</evidence>
<name>A0A1I7TP29_9PELO</name>
<dbReference type="Proteomes" id="UP000095282">
    <property type="component" value="Unplaced"/>
</dbReference>
<dbReference type="WBParaSite" id="Csp11.Scaffold629.g10360.t1">
    <property type="protein sequence ID" value="Csp11.Scaffold629.g10360.t1"/>
    <property type="gene ID" value="Csp11.Scaffold629.g10360"/>
</dbReference>
<dbReference type="SMART" id="SM00430">
    <property type="entry name" value="HOLI"/>
    <property type="match status" value="1"/>
</dbReference>
<accession>A0A1I7TP29</accession>
<dbReference type="SUPFAM" id="SSF48508">
    <property type="entry name" value="Nuclear receptor ligand-binding domain"/>
    <property type="match status" value="1"/>
</dbReference>
<dbReference type="Gene3D" id="1.10.565.10">
    <property type="entry name" value="Retinoid X Receptor"/>
    <property type="match status" value="1"/>
</dbReference>
<dbReference type="InterPro" id="IPR035500">
    <property type="entry name" value="NHR-like_dom_sf"/>
</dbReference>
<evidence type="ECO:0000256" key="3">
    <source>
        <dbReference type="ARBA" id="ARBA00023170"/>
    </source>
</evidence>
<evidence type="ECO:0000313" key="5">
    <source>
        <dbReference type="Proteomes" id="UP000095282"/>
    </source>
</evidence>
<evidence type="ECO:0000313" key="6">
    <source>
        <dbReference type="WBParaSite" id="Csp11.Scaffold629.g10360.t1"/>
    </source>
</evidence>
<dbReference type="AlphaFoldDB" id="A0A1I7TP29"/>
<dbReference type="eggNOG" id="ENOG502RZKC">
    <property type="taxonomic scope" value="Eukaryota"/>
</dbReference>
<keyword evidence="3" id="KW-0675">Receptor</keyword>
<keyword evidence="1" id="KW-0805">Transcription regulation</keyword>
<evidence type="ECO:0000259" key="4">
    <source>
        <dbReference type="PROSITE" id="PS51843"/>
    </source>
</evidence>
<dbReference type="PROSITE" id="PS51843">
    <property type="entry name" value="NR_LBD"/>
    <property type="match status" value="1"/>
</dbReference>
<protein>
    <submittedName>
        <fullName evidence="6">NR LBD domain-containing protein</fullName>
    </submittedName>
</protein>
<keyword evidence="2" id="KW-0804">Transcription</keyword>